<feature type="domain" description="Major facilitator superfamily (MFS) profile" evidence="5">
    <location>
        <begin position="17"/>
        <end position="412"/>
    </location>
</feature>
<feature type="transmembrane region" description="Helical" evidence="4">
    <location>
        <begin position="95"/>
        <end position="118"/>
    </location>
</feature>
<feature type="transmembrane region" description="Helical" evidence="4">
    <location>
        <begin position="14"/>
        <end position="32"/>
    </location>
</feature>
<dbReference type="Pfam" id="PF07690">
    <property type="entry name" value="MFS_1"/>
    <property type="match status" value="1"/>
</dbReference>
<dbReference type="Proteomes" id="UP000249590">
    <property type="component" value="Unassembled WGS sequence"/>
</dbReference>
<proteinExistence type="predicted"/>
<feature type="transmembrane region" description="Helical" evidence="4">
    <location>
        <begin position="386"/>
        <end position="407"/>
    </location>
</feature>
<feature type="transmembrane region" description="Helical" evidence="4">
    <location>
        <begin position="320"/>
        <end position="345"/>
    </location>
</feature>
<comment type="caution">
    <text evidence="6">The sequence shown here is derived from an EMBL/GenBank/DDBJ whole genome shotgun (WGS) entry which is preliminary data.</text>
</comment>
<evidence type="ECO:0000256" key="1">
    <source>
        <dbReference type="ARBA" id="ARBA00022692"/>
    </source>
</evidence>
<keyword evidence="7" id="KW-1185">Reference proteome</keyword>
<evidence type="ECO:0000256" key="2">
    <source>
        <dbReference type="ARBA" id="ARBA00022989"/>
    </source>
</evidence>
<dbReference type="InterPro" id="IPR036259">
    <property type="entry name" value="MFS_trans_sf"/>
</dbReference>
<keyword evidence="1 4" id="KW-0812">Transmembrane</keyword>
<dbReference type="AlphaFoldDB" id="A0A8B2NKN6"/>
<evidence type="ECO:0000256" key="4">
    <source>
        <dbReference type="SAM" id="Phobius"/>
    </source>
</evidence>
<evidence type="ECO:0000313" key="7">
    <source>
        <dbReference type="Proteomes" id="UP000249590"/>
    </source>
</evidence>
<feature type="transmembrane region" description="Helical" evidence="4">
    <location>
        <begin position="230"/>
        <end position="256"/>
    </location>
</feature>
<gene>
    <name evidence="6" type="ORF">DLJ53_20920</name>
</gene>
<evidence type="ECO:0000259" key="5">
    <source>
        <dbReference type="PROSITE" id="PS50850"/>
    </source>
</evidence>
<keyword evidence="3 4" id="KW-0472">Membrane</keyword>
<feature type="transmembrane region" description="Helical" evidence="4">
    <location>
        <begin position="262"/>
        <end position="283"/>
    </location>
</feature>
<keyword evidence="2 4" id="KW-1133">Transmembrane helix</keyword>
<dbReference type="Gene3D" id="1.20.1250.20">
    <property type="entry name" value="MFS general substrate transporter like domains"/>
    <property type="match status" value="2"/>
</dbReference>
<dbReference type="InterPro" id="IPR011701">
    <property type="entry name" value="MFS"/>
</dbReference>
<protein>
    <recommendedName>
        <fullName evidence="5">Major facilitator superfamily (MFS) profile domain-containing protein</fullName>
    </recommendedName>
</protein>
<reference evidence="6 7" key="1">
    <citation type="submission" date="2018-05" db="EMBL/GenBank/DDBJ databases">
        <title>Acuticoccus sediminis sp. nov., isolated from deep-sea sediment of Indian Ocean.</title>
        <authorList>
            <person name="Liu X."/>
            <person name="Lai Q."/>
            <person name="Du Y."/>
            <person name="Sun F."/>
            <person name="Zhang X."/>
            <person name="Wang S."/>
            <person name="Shao Z."/>
        </authorList>
    </citation>
    <scope>NUCLEOTIDE SEQUENCE [LARGE SCALE GENOMIC DNA]</scope>
    <source>
        <strain evidence="6 7">PTG4-2</strain>
    </source>
</reference>
<dbReference type="EMBL" id="QHHQ01000004">
    <property type="protein sequence ID" value="RAI00175.1"/>
    <property type="molecule type" value="Genomic_DNA"/>
</dbReference>
<dbReference type="SUPFAM" id="SSF103473">
    <property type="entry name" value="MFS general substrate transporter"/>
    <property type="match status" value="1"/>
</dbReference>
<dbReference type="PANTHER" id="PTHR23527:SF1">
    <property type="entry name" value="BLL3282 PROTEIN"/>
    <property type="match status" value="1"/>
</dbReference>
<evidence type="ECO:0000256" key="3">
    <source>
        <dbReference type="ARBA" id="ARBA00023136"/>
    </source>
</evidence>
<accession>A0A8B2NKN6</accession>
<dbReference type="GO" id="GO:0022857">
    <property type="term" value="F:transmembrane transporter activity"/>
    <property type="evidence" value="ECO:0007669"/>
    <property type="project" value="InterPro"/>
</dbReference>
<evidence type="ECO:0000313" key="6">
    <source>
        <dbReference type="EMBL" id="RAI00175.1"/>
    </source>
</evidence>
<dbReference type="PROSITE" id="PS50850">
    <property type="entry name" value="MFS"/>
    <property type="match status" value="1"/>
</dbReference>
<dbReference type="InterPro" id="IPR020846">
    <property type="entry name" value="MFS_dom"/>
</dbReference>
<organism evidence="6 7">
    <name type="scientific">Acuticoccus sediminis</name>
    <dbReference type="NCBI Taxonomy" id="2184697"/>
    <lineage>
        <taxon>Bacteria</taxon>
        <taxon>Pseudomonadati</taxon>
        <taxon>Pseudomonadota</taxon>
        <taxon>Alphaproteobacteria</taxon>
        <taxon>Hyphomicrobiales</taxon>
        <taxon>Amorphaceae</taxon>
        <taxon>Acuticoccus</taxon>
    </lineage>
</organism>
<dbReference type="PANTHER" id="PTHR23527">
    <property type="entry name" value="BLL3282 PROTEIN"/>
    <property type="match status" value="1"/>
</dbReference>
<feature type="transmembrane region" description="Helical" evidence="4">
    <location>
        <begin position="357"/>
        <end position="380"/>
    </location>
</feature>
<dbReference type="OrthoDB" id="7488909at2"/>
<dbReference type="InterPro" id="IPR052952">
    <property type="entry name" value="MFS-Transporter"/>
</dbReference>
<name>A0A8B2NKN6_9HYPH</name>
<feature type="transmembrane region" description="Helical" evidence="4">
    <location>
        <begin position="295"/>
        <end position="314"/>
    </location>
</feature>
<dbReference type="RefSeq" id="WP_111348815.1">
    <property type="nucleotide sequence ID" value="NZ_JAIWKD010000007.1"/>
</dbReference>
<feature type="transmembrane region" description="Helical" evidence="4">
    <location>
        <begin position="53"/>
        <end position="75"/>
    </location>
</feature>
<sequence length="419" mass="42407">MGDVTAAVERPRPWIAALVVATAMQTVLAMLTRALPVIGPPITALAGVPDENVGYLAALCSFGTMVFLLGGAPLISVFGPVRLLQTGAVLAGGAMLLGLTGSWTMILLASFLIGFGYAPSAPAGSEVLQQRVPARRRSLMFSIKQSGVPLGGAIAGAMLPPLLIWGGVPAAVVGAATLAFVAALAAEPLRHAIDADRPAPPETTPGAFAPRLAARLLAPFRIVLADPGRIIITFAGVSFAIAQGALFTFFVTALHVRTDHSLAAIGAAFALMQSVGVVSRVAVGWIADRVGSAHLTLIGLAFASSATMAVIAFAGAGWPYFALSAVAAVSGFAVASWNGVLLAEVSALAPKGRVGEATAATTFFVFAGYVVGPLAISAIVAATGSYVAGFLFAAVPPFLSGTLLLFVRRSEGRPGAGPE</sequence>
<feature type="transmembrane region" description="Helical" evidence="4">
    <location>
        <begin position="164"/>
        <end position="186"/>
    </location>
</feature>